<accession>A0A2T6ZZN4</accession>
<organism evidence="1 2">
    <name type="scientific">Tuber borchii</name>
    <name type="common">White truffle</name>
    <dbReference type="NCBI Taxonomy" id="42251"/>
    <lineage>
        <taxon>Eukaryota</taxon>
        <taxon>Fungi</taxon>
        <taxon>Dikarya</taxon>
        <taxon>Ascomycota</taxon>
        <taxon>Pezizomycotina</taxon>
        <taxon>Pezizomycetes</taxon>
        <taxon>Pezizales</taxon>
        <taxon>Tuberaceae</taxon>
        <taxon>Tuber</taxon>
    </lineage>
</organism>
<protein>
    <submittedName>
        <fullName evidence="1">Uncharacterized protein</fullName>
    </submittedName>
</protein>
<sequence length="89" mass="9891">MNLLIYLLPLTNEAAIEAREQIMRACQRIISLVAAPMETVMGMTLWFHETTTIKLAYEMKLEHSVPLNGSPITLAELAAKTEASEDTIS</sequence>
<name>A0A2T6ZZN4_TUBBO</name>
<dbReference type="Proteomes" id="UP000244722">
    <property type="component" value="Unassembled WGS sequence"/>
</dbReference>
<proteinExistence type="predicted"/>
<keyword evidence="2" id="KW-1185">Reference proteome</keyword>
<dbReference type="EMBL" id="NESQ01000054">
    <property type="protein sequence ID" value="PUU80905.1"/>
    <property type="molecule type" value="Genomic_DNA"/>
</dbReference>
<comment type="caution">
    <text evidence="1">The sequence shown here is derived from an EMBL/GenBank/DDBJ whole genome shotgun (WGS) entry which is preliminary data.</text>
</comment>
<reference evidence="1 2" key="1">
    <citation type="submission" date="2017-04" db="EMBL/GenBank/DDBJ databases">
        <title>Draft genome sequence of Tuber borchii Vittad., a whitish edible truffle.</title>
        <authorList>
            <consortium name="DOE Joint Genome Institute"/>
            <person name="Murat C."/>
            <person name="Kuo A."/>
            <person name="Barry K.W."/>
            <person name="Clum A."/>
            <person name="Dockter R.B."/>
            <person name="Fauchery L."/>
            <person name="Iotti M."/>
            <person name="Kohler A."/>
            <person name="Labutti K."/>
            <person name="Lindquist E.A."/>
            <person name="Lipzen A."/>
            <person name="Ohm R.A."/>
            <person name="Wang M."/>
            <person name="Grigoriev I.V."/>
            <person name="Zambonelli A."/>
            <person name="Martin F.M."/>
        </authorList>
    </citation>
    <scope>NUCLEOTIDE SEQUENCE [LARGE SCALE GENOMIC DNA]</scope>
    <source>
        <strain evidence="1 2">Tbo3840</strain>
    </source>
</reference>
<gene>
    <name evidence="1" type="ORF">B9Z19DRAFT_1122829</name>
</gene>
<dbReference type="OrthoDB" id="1606438at2759"/>
<dbReference type="AlphaFoldDB" id="A0A2T6ZZN4"/>
<evidence type="ECO:0000313" key="2">
    <source>
        <dbReference type="Proteomes" id="UP000244722"/>
    </source>
</evidence>
<evidence type="ECO:0000313" key="1">
    <source>
        <dbReference type="EMBL" id="PUU80905.1"/>
    </source>
</evidence>